<sequence length="62" mass="7254">MKVWPFSKGRKKKLAKDLSPSAAKEIEKWLDKQDDSEAFRRVSELVGPEEASRLFARRRRHG</sequence>
<evidence type="ECO:0000313" key="1">
    <source>
        <dbReference type="EMBL" id="GAH22286.1"/>
    </source>
</evidence>
<feature type="non-terminal residue" evidence="1">
    <location>
        <position position="62"/>
    </location>
</feature>
<name>X1DMU1_9ZZZZ</name>
<dbReference type="EMBL" id="BART01039657">
    <property type="protein sequence ID" value="GAH22286.1"/>
    <property type="molecule type" value="Genomic_DNA"/>
</dbReference>
<dbReference type="AlphaFoldDB" id="X1DMU1"/>
<protein>
    <submittedName>
        <fullName evidence="1">Uncharacterized protein</fullName>
    </submittedName>
</protein>
<comment type="caution">
    <text evidence="1">The sequence shown here is derived from an EMBL/GenBank/DDBJ whole genome shotgun (WGS) entry which is preliminary data.</text>
</comment>
<reference evidence="1" key="1">
    <citation type="journal article" date="2014" name="Front. Microbiol.">
        <title>High frequency of phylogenetically diverse reductive dehalogenase-homologous genes in deep subseafloor sedimentary metagenomes.</title>
        <authorList>
            <person name="Kawai M."/>
            <person name="Futagami T."/>
            <person name="Toyoda A."/>
            <person name="Takaki Y."/>
            <person name="Nishi S."/>
            <person name="Hori S."/>
            <person name="Arai W."/>
            <person name="Tsubouchi T."/>
            <person name="Morono Y."/>
            <person name="Uchiyama I."/>
            <person name="Ito T."/>
            <person name="Fujiyama A."/>
            <person name="Inagaki F."/>
            <person name="Takami H."/>
        </authorList>
    </citation>
    <scope>NUCLEOTIDE SEQUENCE</scope>
    <source>
        <strain evidence="1">Expedition CK06-06</strain>
    </source>
</reference>
<gene>
    <name evidence="1" type="ORF">S01H4_65044</name>
</gene>
<proteinExistence type="predicted"/>
<organism evidence="1">
    <name type="scientific">marine sediment metagenome</name>
    <dbReference type="NCBI Taxonomy" id="412755"/>
    <lineage>
        <taxon>unclassified sequences</taxon>
        <taxon>metagenomes</taxon>
        <taxon>ecological metagenomes</taxon>
    </lineage>
</organism>
<accession>X1DMU1</accession>